<dbReference type="InterPro" id="IPR002939">
    <property type="entry name" value="DnaJ_C"/>
</dbReference>
<dbReference type="Gene3D" id="2.60.260.20">
    <property type="entry name" value="Urease metallochaperone UreE, N-terminal domain"/>
    <property type="match status" value="2"/>
</dbReference>
<feature type="region of interest" description="Disordered" evidence="2">
    <location>
        <begin position="130"/>
        <end position="156"/>
    </location>
</feature>
<evidence type="ECO:0000256" key="2">
    <source>
        <dbReference type="SAM" id="MobiDB-lite"/>
    </source>
</evidence>
<protein>
    <submittedName>
        <fullName evidence="4">Molecular chaperone DnaJ</fullName>
    </submittedName>
</protein>
<dbReference type="PROSITE" id="PS00636">
    <property type="entry name" value="DNAJ_1"/>
    <property type="match status" value="1"/>
</dbReference>
<proteinExistence type="predicted"/>
<dbReference type="SUPFAM" id="SSF46565">
    <property type="entry name" value="Chaperone J-domain"/>
    <property type="match status" value="1"/>
</dbReference>
<dbReference type="EMBL" id="LVVZ01000041">
    <property type="protein sequence ID" value="OKL42584.1"/>
    <property type="molecule type" value="Genomic_DNA"/>
</dbReference>
<dbReference type="InterPro" id="IPR001623">
    <property type="entry name" value="DnaJ_domain"/>
</dbReference>
<dbReference type="GO" id="GO:0005737">
    <property type="term" value="C:cytoplasm"/>
    <property type="evidence" value="ECO:0007669"/>
    <property type="project" value="TreeGrafter"/>
</dbReference>
<dbReference type="OrthoDB" id="9779889at2"/>
<feature type="domain" description="J" evidence="3">
    <location>
        <begin position="3"/>
        <end position="68"/>
    </location>
</feature>
<evidence type="ECO:0000259" key="3">
    <source>
        <dbReference type="PROSITE" id="PS50076"/>
    </source>
</evidence>
<dbReference type="PANTHER" id="PTHR43096">
    <property type="entry name" value="DNAJ HOMOLOG 1, MITOCHONDRIAL-RELATED"/>
    <property type="match status" value="1"/>
</dbReference>
<dbReference type="PRINTS" id="PR00625">
    <property type="entry name" value="JDOMAIN"/>
</dbReference>
<comment type="caution">
    <text evidence="4">The sequence shown here is derived from an EMBL/GenBank/DDBJ whole genome shotgun (WGS) entry which is preliminary data.</text>
</comment>
<dbReference type="CDD" id="cd10747">
    <property type="entry name" value="DnaJ_C"/>
    <property type="match status" value="1"/>
</dbReference>
<accession>A0A1U7JD16</accession>
<dbReference type="SUPFAM" id="SSF49493">
    <property type="entry name" value="HSP40/DnaJ peptide-binding domain"/>
    <property type="match status" value="2"/>
</dbReference>
<organism evidence="4 5">
    <name type="scientific">Pseudovibrio exalbescens</name>
    <dbReference type="NCBI Taxonomy" id="197461"/>
    <lineage>
        <taxon>Bacteria</taxon>
        <taxon>Pseudomonadati</taxon>
        <taxon>Pseudomonadota</taxon>
        <taxon>Alphaproteobacteria</taxon>
        <taxon>Hyphomicrobiales</taxon>
        <taxon>Stappiaceae</taxon>
        <taxon>Pseudovibrio</taxon>
    </lineage>
</organism>
<dbReference type="Pfam" id="PF01556">
    <property type="entry name" value="DnaJ_C"/>
    <property type="match status" value="1"/>
</dbReference>
<dbReference type="InterPro" id="IPR008971">
    <property type="entry name" value="HSP40/DnaJ_pept-bd"/>
</dbReference>
<name>A0A1U7JD16_9HYPH</name>
<dbReference type="GO" id="GO:0042026">
    <property type="term" value="P:protein refolding"/>
    <property type="evidence" value="ECO:0007669"/>
    <property type="project" value="TreeGrafter"/>
</dbReference>
<dbReference type="SMART" id="SM00271">
    <property type="entry name" value="DnaJ"/>
    <property type="match status" value="1"/>
</dbReference>
<dbReference type="PANTHER" id="PTHR43096:SF52">
    <property type="entry name" value="DNAJ HOMOLOG 1, MITOCHONDRIAL-RELATED"/>
    <property type="match status" value="1"/>
</dbReference>
<keyword evidence="5" id="KW-1185">Reference proteome</keyword>
<evidence type="ECO:0000313" key="4">
    <source>
        <dbReference type="EMBL" id="OKL42584.1"/>
    </source>
</evidence>
<sequence length="329" mass="36017">MRDPYSVLGLDKNASAADIKSAFRKLAKKYHPDQNKDNPKAQEKFSEINLAYELLGDAEKRAQYDRGEIDAEGKQRFYSGGFEGFHGYNESADPRARGFRFEEARGGGGGFDDILNDILGGFGGGRRRSAWSGGAGAGDFSGASQSQTRRSKPGADASIVTRVSLEELVKTGKTRVKLPNKKTVEVKIPPGTREGDKIRLKGLGFASEPGGQAGDALVEIRFQSHPLFTVDGDDLRMDLPIALYEAVLGSKIKVPTLDGAVNLTIPEYADGGKVMRLREKGLPKKEGGRGDLYITLRIKMPERQDDELNTLMRAWKEVAPYKARGTEFD</sequence>
<dbReference type="GO" id="GO:0051082">
    <property type="term" value="F:unfolded protein binding"/>
    <property type="evidence" value="ECO:0007669"/>
    <property type="project" value="InterPro"/>
</dbReference>
<dbReference type="CDD" id="cd06257">
    <property type="entry name" value="DnaJ"/>
    <property type="match status" value="1"/>
</dbReference>
<dbReference type="InterPro" id="IPR036869">
    <property type="entry name" value="J_dom_sf"/>
</dbReference>
<dbReference type="FunFam" id="2.60.260.20:FF:000013">
    <property type="entry name" value="DnaJ subfamily B member 11"/>
    <property type="match status" value="1"/>
</dbReference>
<dbReference type="InterPro" id="IPR018253">
    <property type="entry name" value="DnaJ_domain_CS"/>
</dbReference>
<dbReference type="STRING" id="197461.A3843_18175"/>
<evidence type="ECO:0000313" key="5">
    <source>
        <dbReference type="Proteomes" id="UP000185783"/>
    </source>
</evidence>
<gene>
    <name evidence="4" type="ORF">A3843_18175</name>
</gene>
<dbReference type="Proteomes" id="UP000185783">
    <property type="component" value="Unassembled WGS sequence"/>
</dbReference>
<keyword evidence="1" id="KW-0143">Chaperone</keyword>
<dbReference type="Gene3D" id="1.10.287.110">
    <property type="entry name" value="DnaJ domain"/>
    <property type="match status" value="1"/>
</dbReference>
<dbReference type="AlphaFoldDB" id="A0A1U7JD16"/>
<dbReference type="RefSeq" id="WP_028482618.1">
    <property type="nucleotide sequence ID" value="NZ_LVVZ01000041.1"/>
</dbReference>
<reference evidence="4 5" key="1">
    <citation type="submission" date="2016-03" db="EMBL/GenBank/DDBJ databases">
        <title>Genome sequence of Nesiotobacter sp. nov., a moderately halophilic alphaproteobacterium isolated from the Yellow Sea, China.</title>
        <authorList>
            <person name="Zhang G."/>
            <person name="Zhang R."/>
        </authorList>
    </citation>
    <scope>NUCLEOTIDE SEQUENCE [LARGE SCALE GENOMIC DNA]</scope>
    <source>
        <strain evidence="4 5">WB1-6</strain>
    </source>
</reference>
<dbReference type="Pfam" id="PF00226">
    <property type="entry name" value="DnaJ"/>
    <property type="match status" value="1"/>
</dbReference>
<evidence type="ECO:0000256" key="1">
    <source>
        <dbReference type="ARBA" id="ARBA00023186"/>
    </source>
</evidence>
<dbReference type="PROSITE" id="PS50076">
    <property type="entry name" value="DNAJ_2"/>
    <property type="match status" value="1"/>
</dbReference>